<dbReference type="SUPFAM" id="SSF53474">
    <property type="entry name" value="alpha/beta-Hydrolases"/>
    <property type="match status" value="1"/>
</dbReference>
<accession>F4Q2G0</accession>
<evidence type="ECO:0000313" key="3">
    <source>
        <dbReference type="Proteomes" id="UP000007797"/>
    </source>
</evidence>
<dbReference type="Gene3D" id="3.40.50.1820">
    <property type="entry name" value="alpha/beta hydrolase"/>
    <property type="match status" value="1"/>
</dbReference>
<evidence type="ECO:0000313" key="2">
    <source>
        <dbReference type="EMBL" id="EGG18180.1"/>
    </source>
</evidence>
<dbReference type="Pfam" id="PF00450">
    <property type="entry name" value="Peptidase_S10"/>
    <property type="match status" value="1"/>
</dbReference>
<dbReference type="GeneID" id="14870199"/>
<dbReference type="KEGG" id="dfa:DFA_06847"/>
<keyword evidence="3" id="KW-1185">Reference proteome</keyword>
<dbReference type="Proteomes" id="UP000007797">
    <property type="component" value="Unassembled WGS sequence"/>
</dbReference>
<reference evidence="3" key="1">
    <citation type="journal article" date="2011" name="Genome Res.">
        <title>Phylogeny-wide analysis of social amoeba genomes highlights ancient origins for complex intercellular communication.</title>
        <authorList>
            <person name="Heidel A.J."/>
            <person name="Lawal H.M."/>
            <person name="Felder M."/>
            <person name="Schilde C."/>
            <person name="Helps N.R."/>
            <person name="Tunggal B."/>
            <person name="Rivero F."/>
            <person name="John U."/>
            <person name="Schleicher M."/>
            <person name="Eichinger L."/>
            <person name="Platzer M."/>
            <person name="Noegel A.A."/>
            <person name="Schaap P."/>
            <person name="Gloeckner G."/>
        </authorList>
    </citation>
    <scope>NUCLEOTIDE SEQUENCE [LARGE SCALE GENOMIC DNA]</scope>
    <source>
        <strain evidence="3">SH3</strain>
    </source>
</reference>
<organism evidence="2 3">
    <name type="scientific">Cavenderia fasciculata</name>
    <name type="common">Slime mold</name>
    <name type="synonym">Dictyostelium fasciculatum</name>
    <dbReference type="NCBI Taxonomy" id="261658"/>
    <lineage>
        <taxon>Eukaryota</taxon>
        <taxon>Amoebozoa</taxon>
        <taxon>Evosea</taxon>
        <taxon>Eumycetozoa</taxon>
        <taxon>Dictyostelia</taxon>
        <taxon>Acytosteliales</taxon>
        <taxon>Cavenderiaceae</taxon>
        <taxon>Cavenderia</taxon>
    </lineage>
</organism>
<gene>
    <name evidence="2" type="ORF">DFA_06847</name>
</gene>
<dbReference type="InterPro" id="IPR001563">
    <property type="entry name" value="Peptidase_S10"/>
</dbReference>
<dbReference type="EMBL" id="GL883020">
    <property type="protein sequence ID" value="EGG18180.1"/>
    <property type="molecule type" value="Genomic_DNA"/>
</dbReference>
<dbReference type="GO" id="GO:0004185">
    <property type="term" value="F:serine-type carboxypeptidase activity"/>
    <property type="evidence" value="ECO:0007669"/>
    <property type="project" value="InterPro"/>
</dbReference>
<name>F4Q2G0_CACFS</name>
<dbReference type="InterPro" id="IPR029058">
    <property type="entry name" value="AB_hydrolase_fold"/>
</dbReference>
<sequence length="152" mass="16956">MAGNPSFNYTTDAQYYLPFMAGHGLLSFCDFQNLTDICQGSFYPGTAECHDAFNTLSTNFDLIYPYNILQACKGGGPSKVGGCFTTSAFLSEQSLTQKQSPSKNIYGTTTQTKGMNNNWNYYCIGFFVGIQKVVFPSHHNHKLYDETIMMII</sequence>
<dbReference type="AlphaFoldDB" id="F4Q2G0"/>
<protein>
    <submittedName>
        <fullName evidence="2">Uncharacterized protein</fullName>
    </submittedName>
</protein>
<proteinExistence type="inferred from homology"/>
<evidence type="ECO:0000256" key="1">
    <source>
        <dbReference type="ARBA" id="ARBA00009431"/>
    </source>
</evidence>
<dbReference type="GO" id="GO:0006508">
    <property type="term" value="P:proteolysis"/>
    <property type="evidence" value="ECO:0007669"/>
    <property type="project" value="InterPro"/>
</dbReference>
<dbReference type="OrthoDB" id="17237at2759"/>
<comment type="similarity">
    <text evidence="1">Belongs to the peptidase S10 family.</text>
</comment>
<dbReference type="RefSeq" id="XP_004366221.1">
    <property type="nucleotide sequence ID" value="XM_004366164.1"/>
</dbReference>